<evidence type="ECO:0000313" key="1">
    <source>
        <dbReference type="EMBL" id="ETV69649.1"/>
    </source>
</evidence>
<evidence type="ECO:0008006" key="2">
    <source>
        <dbReference type="Google" id="ProtNLM"/>
    </source>
</evidence>
<gene>
    <name evidence="1" type="ORF">H257_14672</name>
</gene>
<dbReference type="PANTHER" id="PTHR47163:SF2">
    <property type="entry name" value="SI:DKEY-17M8.2"/>
    <property type="match status" value="1"/>
</dbReference>
<sequence length="299" mass="34018">MQAFYDLSDIHDFSYQEVMKVTSDEDSTTVWCLKDGLLKANMLWPRCDKAMTLGKASKLWRCRRTSCGDIERSVRVDSFSKSRLPLSKLVRLMFEWASRKAVSTVTQEQEVSPTTTGDWFNFCRDVCSKEMLSCEMKPRHAAPRLLAFGGVDRSTKKWFGLLTYGDRTKPTLSALISKHIKPRTKIMSDKFGSYVSTNERHTLETNPLLRGMNYTHAWVNHSENFVDPISGANTQSIERVWEVRVKQYLKAMRGAHRDHLPGYLDDDQGLNWSIAPVQSASQKILSGAPPSFSGMMSKS</sequence>
<accession>W4FS55</accession>
<protein>
    <recommendedName>
        <fullName evidence="2">ISXO2-like transposase domain-containing protein</fullName>
    </recommendedName>
</protein>
<reference evidence="1" key="1">
    <citation type="submission" date="2013-12" db="EMBL/GenBank/DDBJ databases">
        <title>The Genome Sequence of Aphanomyces astaci APO3.</title>
        <authorList>
            <consortium name="The Broad Institute Genomics Platform"/>
            <person name="Russ C."/>
            <person name="Tyler B."/>
            <person name="van West P."/>
            <person name="Dieguez-Uribeondo J."/>
            <person name="Young S.K."/>
            <person name="Zeng Q."/>
            <person name="Gargeya S."/>
            <person name="Fitzgerald M."/>
            <person name="Abouelleil A."/>
            <person name="Alvarado L."/>
            <person name="Chapman S.B."/>
            <person name="Gainer-Dewar J."/>
            <person name="Goldberg J."/>
            <person name="Griggs A."/>
            <person name="Gujja S."/>
            <person name="Hansen M."/>
            <person name="Howarth C."/>
            <person name="Imamovic A."/>
            <person name="Ireland A."/>
            <person name="Larimer J."/>
            <person name="McCowan C."/>
            <person name="Murphy C."/>
            <person name="Pearson M."/>
            <person name="Poon T.W."/>
            <person name="Priest M."/>
            <person name="Roberts A."/>
            <person name="Saif S."/>
            <person name="Shea T."/>
            <person name="Sykes S."/>
            <person name="Wortman J."/>
            <person name="Nusbaum C."/>
            <person name="Birren B."/>
        </authorList>
    </citation>
    <scope>NUCLEOTIDE SEQUENCE [LARGE SCALE GENOMIC DNA]</scope>
    <source>
        <strain evidence="1">APO3</strain>
    </source>
</reference>
<dbReference type="InterPro" id="IPR053164">
    <property type="entry name" value="IS1016-like_transposase"/>
</dbReference>
<dbReference type="RefSeq" id="XP_009840865.1">
    <property type="nucleotide sequence ID" value="XM_009842563.1"/>
</dbReference>
<dbReference type="OrthoDB" id="102192at2759"/>
<name>W4FS55_APHAT</name>
<proteinExistence type="predicted"/>
<dbReference type="EMBL" id="KI913173">
    <property type="protein sequence ID" value="ETV69649.1"/>
    <property type="molecule type" value="Genomic_DNA"/>
</dbReference>
<dbReference type="PANTHER" id="PTHR47163">
    <property type="entry name" value="DDE_TNP_IS1595 DOMAIN-CONTAINING PROTEIN"/>
    <property type="match status" value="1"/>
</dbReference>
<dbReference type="AlphaFoldDB" id="W4FS55"/>
<dbReference type="STRING" id="112090.W4FS55"/>
<dbReference type="VEuPathDB" id="FungiDB:H257_14672"/>
<dbReference type="GeneID" id="20816668"/>
<organism evidence="1">
    <name type="scientific">Aphanomyces astaci</name>
    <name type="common">Crayfish plague agent</name>
    <dbReference type="NCBI Taxonomy" id="112090"/>
    <lineage>
        <taxon>Eukaryota</taxon>
        <taxon>Sar</taxon>
        <taxon>Stramenopiles</taxon>
        <taxon>Oomycota</taxon>
        <taxon>Saprolegniomycetes</taxon>
        <taxon>Saprolegniales</taxon>
        <taxon>Verrucalvaceae</taxon>
        <taxon>Aphanomyces</taxon>
    </lineage>
</organism>